<gene>
    <name evidence="9" type="ORF">SAMN05444581_11737</name>
</gene>
<dbReference type="STRING" id="1612308.SAMN05444581_11737"/>
<keyword evidence="10" id="KW-1185">Reference proteome</keyword>
<dbReference type="Gene3D" id="3.40.1010.10">
    <property type="entry name" value="Cobalt-precorrin-4 Transmethylase, Domain 1"/>
    <property type="match status" value="1"/>
</dbReference>
<proteinExistence type="inferred from homology"/>
<evidence type="ECO:0000313" key="9">
    <source>
        <dbReference type="EMBL" id="SFK73704.1"/>
    </source>
</evidence>
<keyword evidence="6" id="KW-0949">S-adenosyl-L-methionine</keyword>
<dbReference type="PROSITE" id="PS00839">
    <property type="entry name" value="SUMT_1"/>
    <property type="match status" value="1"/>
</dbReference>
<dbReference type="UniPathway" id="UPA00148"/>
<dbReference type="NCBIfam" id="NF004647">
    <property type="entry name" value="PRK05990.1"/>
    <property type="match status" value="1"/>
</dbReference>
<dbReference type="InterPro" id="IPR006364">
    <property type="entry name" value="CobI/CbiL/CobIJ_dom"/>
</dbReference>
<evidence type="ECO:0000313" key="10">
    <source>
        <dbReference type="Proteomes" id="UP000198755"/>
    </source>
</evidence>
<dbReference type="InterPro" id="IPR012382">
    <property type="entry name" value="CobI/CbiL"/>
</dbReference>
<dbReference type="OrthoDB" id="9804789at2"/>
<dbReference type="InterPro" id="IPR000878">
    <property type="entry name" value="4pyrrol_Mease"/>
</dbReference>
<name>A0A1I4BY26_9HYPH</name>
<dbReference type="GO" id="GO:0009236">
    <property type="term" value="P:cobalamin biosynthetic process"/>
    <property type="evidence" value="ECO:0007669"/>
    <property type="project" value="UniProtKB-UniRule"/>
</dbReference>
<comment type="similarity">
    <text evidence="2 7">Belongs to the precorrin methyltransferase family.</text>
</comment>
<evidence type="ECO:0000259" key="8">
    <source>
        <dbReference type="Pfam" id="PF00590"/>
    </source>
</evidence>
<dbReference type="PIRSF" id="PIRSF036427">
    <property type="entry name" value="Precrrn-2_mtase"/>
    <property type="match status" value="1"/>
</dbReference>
<feature type="domain" description="Tetrapyrrole methylase" evidence="8">
    <location>
        <begin position="10"/>
        <end position="225"/>
    </location>
</feature>
<protein>
    <submittedName>
        <fullName evidence="9">Precorrin-2/cobalt-factor-2 C20-methyltransferase</fullName>
    </submittedName>
</protein>
<dbReference type="SUPFAM" id="SSF53790">
    <property type="entry name" value="Tetrapyrrole methylase"/>
    <property type="match status" value="1"/>
</dbReference>
<dbReference type="InterPro" id="IPR014777">
    <property type="entry name" value="4pyrrole_Mease_sub1"/>
</dbReference>
<evidence type="ECO:0000256" key="6">
    <source>
        <dbReference type="ARBA" id="ARBA00022691"/>
    </source>
</evidence>
<dbReference type="GO" id="GO:0030788">
    <property type="term" value="F:precorrin-2 C20-methyltransferase activity"/>
    <property type="evidence" value="ECO:0007669"/>
    <property type="project" value="InterPro"/>
</dbReference>
<sequence length="251" mass="26839">MSASPHGAGRLFGVGLGPGDPELLTVKATKIIGAAPVVAYFAKKGARGNARRIVDRWLSGASLELPLLYPLTTELYFCDPAYVAQLKSFYAEATESIAAHLSEGRDVALVCEGDPLFYGSFMHLYVRLKDRFAVEVVPGVSGMSGCWSAARAPMTWGDDVLSVLPGTLDFAALSRHLRSCDAAVIIKIGANLAKIRAAILEAGRCERAIYVEHGTGEAQKILPLTEKTDDSAPYFSMILIPGQGRRPGSVQ</sequence>
<dbReference type="InterPro" id="IPR014776">
    <property type="entry name" value="4pyrrole_Mease_sub2"/>
</dbReference>
<evidence type="ECO:0000256" key="2">
    <source>
        <dbReference type="ARBA" id="ARBA00005879"/>
    </source>
</evidence>
<keyword evidence="4 9" id="KW-0489">Methyltransferase</keyword>
<comment type="pathway">
    <text evidence="1">Cofactor biosynthesis; adenosylcobalamin biosynthesis.</text>
</comment>
<dbReference type="Proteomes" id="UP000198755">
    <property type="component" value="Unassembled WGS sequence"/>
</dbReference>
<dbReference type="PANTHER" id="PTHR43467:SF2">
    <property type="entry name" value="COBALT-PRECORRIN-2 C(20)-METHYLTRANSFERASE"/>
    <property type="match status" value="1"/>
</dbReference>
<reference evidence="9 10" key="1">
    <citation type="submission" date="2016-10" db="EMBL/GenBank/DDBJ databases">
        <authorList>
            <person name="de Groot N.N."/>
        </authorList>
    </citation>
    <scope>NUCLEOTIDE SEQUENCE [LARGE SCALE GENOMIC DNA]</scope>
    <source>
        <strain evidence="9 10">NE2</strain>
    </source>
</reference>
<dbReference type="InterPro" id="IPR003043">
    <property type="entry name" value="Uropor_MeTrfase_CS"/>
</dbReference>
<dbReference type="Gene3D" id="3.30.950.10">
    <property type="entry name" value="Methyltransferase, Cobalt-precorrin-4 Transmethylase, Domain 2"/>
    <property type="match status" value="1"/>
</dbReference>
<evidence type="ECO:0000256" key="3">
    <source>
        <dbReference type="ARBA" id="ARBA00022573"/>
    </source>
</evidence>
<evidence type="ECO:0000256" key="4">
    <source>
        <dbReference type="ARBA" id="ARBA00022603"/>
    </source>
</evidence>
<dbReference type="EMBL" id="FOSN01000017">
    <property type="protein sequence ID" value="SFK73704.1"/>
    <property type="molecule type" value="Genomic_DNA"/>
</dbReference>
<dbReference type="CDD" id="cd11645">
    <property type="entry name" value="Precorrin_2_C20_MT"/>
    <property type="match status" value="1"/>
</dbReference>
<accession>A0A1I4BY26</accession>
<evidence type="ECO:0000256" key="5">
    <source>
        <dbReference type="ARBA" id="ARBA00022679"/>
    </source>
</evidence>
<dbReference type="InterPro" id="IPR035996">
    <property type="entry name" value="4pyrrol_Methylase_sf"/>
</dbReference>
<dbReference type="RefSeq" id="WP_091685462.1">
    <property type="nucleotide sequence ID" value="NZ_FOSN01000017.1"/>
</dbReference>
<dbReference type="NCBIfam" id="TIGR01467">
    <property type="entry name" value="cobI_cbiL"/>
    <property type="match status" value="1"/>
</dbReference>
<dbReference type="AlphaFoldDB" id="A0A1I4BY26"/>
<evidence type="ECO:0000256" key="7">
    <source>
        <dbReference type="PIRNR" id="PIRNR036427"/>
    </source>
</evidence>
<dbReference type="PANTHER" id="PTHR43467">
    <property type="entry name" value="COBALT-PRECORRIN-2 C(20)-METHYLTRANSFERASE"/>
    <property type="match status" value="1"/>
</dbReference>
<dbReference type="GO" id="GO:0032259">
    <property type="term" value="P:methylation"/>
    <property type="evidence" value="ECO:0007669"/>
    <property type="project" value="UniProtKB-KW"/>
</dbReference>
<evidence type="ECO:0000256" key="1">
    <source>
        <dbReference type="ARBA" id="ARBA00004953"/>
    </source>
</evidence>
<keyword evidence="5 9" id="KW-0808">Transferase</keyword>
<organism evidence="9 10">
    <name type="scientific">Methylocapsa palsarum</name>
    <dbReference type="NCBI Taxonomy" id="1612308"/>
    <lineage>
        <taxon>Bacteria</taxon>
        <taxon>Pseudomonadati</taxon>
        <taxon>Pseudomonadota</taxon>
        <taxon>Alphaproteobacteria</taxon>
        <taxon>Hyphomicrobiales</taxon>
        <taxon>Beijerinckiaceae</taxon>
        <taxon>Methylocapsa</taxon>
    </lineage>
</organism>
<keyword evidence="3" id="KW-0169">Cobalamin biosynthesis</keyword>
<dbReference type="Pfam" id="PF00590">
    <property type="entry name" value="TP_methylase"/>
    <property type="match status" value="1"/>
</dbReference>